<dbReference type="Pfam" id="PF00296">
    <property type="entry name" value="Bac_luciferase"/>
    <property type="match status" value="1"/>
</dbReference>
<dbReference type="EMBL" id="NAPY01000059">
    <property type="protein sequence ID" value="MUL39065.1"/>
    <property type="molecule type" value="Genomic_DNA"/>
</dbReference>
<evidence type="ECO:0000256" key="4">
    <source>
        <dbReference type="ARBA" id="ARBA00023033"/>
    </source>
</evidence>
<keyword evidence="2" id="KW-0288">FMN</keyword>
<evidence type="ECO:0000313" key="6">
    <source>
        <dbReference type="EMBL" id="MUL39065.1"/>
    </source>
</evidence>
<dbReference type="PANTHER" id="PTHR30011:SF16">
    <property type="entry name" value="C2H2 FINGER DOMAIN TRANSCRIPTION FACTOR (EUROFUNG)-RELATED"/>
    <property type="match status" value="1"/>
</dbReference>
<evidence type="ECO:0000256" key="1">
    <source>
        <dbReference type="ARBA" id="ARBA00022630"/>
    </source>
</evidence>
<feature type="domain" description="Luciferase-like" evidence="5">
    <location>
        <begin position="48"/>
        <end position="247"/>
    </location>
</feature>
<accession>A0A6N8G3N1</accession>
<dbReference type="InterPro" id="IPR051260">
    <property type="entry name" value="Diverse_substr_monoxygenases"/>
</dbReference>
<evidence type="ECO:0000313" key="7">
    <source>
        <dbReference type="Proteomes" id="UP000441797"/>
    </source>
</evidence>
<dbReference type="Gene3D" id="3.20.20.30">
    <property type="entry name" value="Luciferase-like domain"/>
    <property type="match status" value="1"/>
</dbReference>
<keyword evidence="4" id="KW-0503">Monooxygenase</keyword>
<dbReference type="Proteomes" id="UP000441797">
    <property type="component" value="Unassembled WGS sequence"/>
</dbReference>
<dbReference type="RefSeq" id="WP_196601937.1">
    <property type="nucleotide sequence ID" value="NZ_CAWPEY010000065.1"/>
</dbReference>
<dbReference type="NCBIfam" id="TIGR03571">
    <property type="entry name" value="lucif_BA3436"/>
    <property type="match status" value="1"/>
</dbReference>
<evidence type="ECO:0000259" key="5">
    <source>
        <dbReference type="Pfam" id="PF00296"/>
    </source>
</evidence>
<comment type="caution">
    <text evidence="6">The sequence shown here is derived from an EMBL/GenBank/DDBJ whole genome shotgun (WGS) entry which is preliminary data.</text>
</comment>
<dbReference type="SUPFAM" id="SSF51679">
    <property type="entry name" value="Bacterial luciferase-like"/>
    <property type="match status" value="1"/>
</dbReference>
<dbReference type="InterPro" id="IPR036661">
    <property type="entry name" value="Luciferase-like_sf"/>
</dbReference>
<dbReference type="GO" id="GO:0016705">
    <property type="term" value="F:oxidoreductase activity, acting on paired donors, with incorporation or reduction of molecular oxygen"/>
    <property type="evidence" value="ECO:0007669"/>
    <property type="project" value="InterPro"/>
</dbReference>
<keyword evidence="1" id="KW-0285">Flavoprotein</keyword>
<evidence type="ECO:0000256" key="2">
    <source>
        <dbReference type="ARBA" id="ARBA00022643"/>
    </source>
</evidence>
<gene>
    <name evidence="6" type="ORF">BWI75_22870</name>
</gene>
<dbReference type="GO" id="GO:0004497">
    <property type="term" value="F:monooxygenase activity"/>
    <property type="evidence" value="ECO:0007669"/>
    <property type="project" value="UniProtKB-KW"/>
</dbReference>
<keyword evidence="3" id="KW-0560">Oxidoreductase</keyword>
<protein>
    <submittedName>
        <fullName evidence="6">LLM class oxidoreductase</fullName>
    </submittedName>
</protein>
<organism evidence="6 7">
    <name type="scientific">Gloeocapsopsis dulcis AAB1 = 1H9</name>
    <dbReference type="NCBI Taxonomy" id="1433147"/>
    <lineage>
        <taxon>Bacteria</taxon>
        <taxon>Bacillati</taxon>
        <taxon>Cyanobacteriota</taxon>
        <taxon>Cyanophyceae</taxon>
        <taxon>Oscillatoriophycideae</taxon>
        <taxon>Chroococcales</taxon>
        <taxon>Chroococcaceae</taxon>
        <taxon>Gloeocapsopsis</taxon>
        <taxon>Gloeocapsopsis dulcis</taxon>
    </lineage>
</organism>
<name>A0A6N8G3N1_9CHRO</name>
<dbReference type="AlphaFoldDB" id="A0A6N8G3N1"/>
<keyword evidence="7" id="KW-1185">Reference proteome</keyword>
<dbReference type="InterPro" id="IPR020020">
    <property type="entry name" value="Luciferase-type_oxidoreductase"/>
</dbReference>
<evidence type="ECO:0000256" key="3">
    <source>
        <dbReference type="ARBA" id="ARBA00023002"/>
    </source>
</evidence>
<sequence>METENKVMKGTSPVQDRTKHRGFQRVFAPRQLTVGLILPIESYRGAVPTMQNHATLAQRAEQLGFAALWVRDVPLHVPNFGDVGQIFDPWVYLGYLAAQTESITLATGSTILPLRHPLHLAKSAASVDQLSHGRLVLGIASGDRPIEFPAFGIDFNSRGNRFQETLSFFRQVLEERFPTINSSLGTMHDIDLLPKPLSSQIPAIVTGYSRQSLEWIAANADGWLYYLLDSSTQVRVIEQWHTLTEKHAPRVFKPFAQGFNLDLAKNPDMKPIRIHSGVRLGRNWLSGYLENQQQAGVSHVAFNLKYGSRPADDVIDELGEYILPRFGAHPQ</sequence>
<reference evidence="6 7" key="1">
    <citation type="journal article" date="2019" name="Front. Microbiol.">
        <title>Genomic Features for Desiccation Tolerance and Sugar Biosynthesis in the Extremophile Gloeocapsopsis sp. UTEX B3054.</title>
        <authorList>
            <person name="Urrejola C."/>
            <person name="Alcorta J."/>
            <person name="Salas L."/>
            <person name="Vasquez M."/>
            <person name="Polz M.F."/>
            <person name="Vicuna R."/>
            <person name="Diez B."/>
        </authorList>
    </citation>
    <scope>NUCLEOTIDE SEQUENCE [LARGE SCALE GENOMIC DNA]</scope>
    <source>
        <strain evidence="6 7">1H9</strain>
    </source>
</reference>
<proteinExistence type="predicted"/>
<dbReference type="InterPro" id="IPR011251">
    <property type="entry name" value="Luciferase-like_dom"/>
</dbReference>
<dbReference type="PANTHER" id="PTHR30011">
    <property type="entry name" value="ALKANESULFONATE MONOOXYGENASE-RELATED"/>
    <property type="match status" value="1"/>
</dbReference>